<dbReference type="Gene3D" id="3.40.50.10380">
    <property type="entry name" value="Malic enzyme, N-terminal domain"/>
    <property type="match status" value="1"/>
</dbReference>
<dbReference type="InterPro" id="IPR045213">
    <property type="entry name" value="Malic_NAD-bd_bact_type"/>
</dbReference>
<dbReference type="InterPro" id="IPR037062">
    <property type="entry name" value="Malic_N_dom_sf"/>
</dbReference>
<keyword evidence="4" id="KW-0560">Oxidoreductase</keyword>
<dbReference type="GO" id="GO:0004470">
    <property type="term" value="F:malic enzyme activity"/>
    <property type="evidence" value="ECO:0007669"/>
    <property type="project" value="InterPro"/>
</dbReference>
<dbReference type="GO" id="GO:0051287">
    <property type="term" value="F:NAD binding"/>
    <property type="evidence" value="ECO:0007669"/>
    <property type="project" value="InterPro"/>
</dbReference>
<evidence type="ECO:0000259" key="9">
    <source>
        <dbReference type="SMART" id="SM01274"/>
    </source>
</evidence>
<dbReference type="RefSeq" id="WP_245675052.1">
    <property type="nucleotide sequence ID" value="NZ_FNHQ01000003.1"/>
</dbReference>
<dbReference type="InterPro" id="IPR015884">
    <property type="entry name" value="Malic_enzyme_CS"/>
</dbReference>
<reference evidence="10 11" key="1">
    <citation type="submission" date="2016-10" db="EMBL/GenBank/DDBJ databases">
        <authorList>
            <person name="de Groot N.N."/>
        </authorList>
    </citation>
    <scope>NUCLEOTIDE SEQUENCE [LARGE SCALE GENOMIC DNA]</scope>
    <source>
        <strain evidence="10 11">DSM 16981</strain>
    </source>
</reference>
<dbReference type="CDD" id="cd05311">
    <property type="entry name" value="NAD_bind_2_malic_enz"/>
    <property type="match status" value="1"/>
</dbReference>
<feature type="domain" description="Malic enzyme N-terminal" evidence="9">
    <location>
        <begin position="16"/>
        <end position="149"/>
    </location>
</feature>
<dbReference type="InterPro" id="IPR001891">
    <property type="entry name" value="Malic_OxRdtase"/>
</dbReference>
<evidence type="ECO:0000256" key="3">
    <source>
        <dbReference type="ARBA" id="ARBA00022723"/>
    </source>
</evidence>
<feature type="binding site" evidence="7">
    <location>
        <position position="135"/>
    </location>
    <ligand>
        <name>a divalent metal cation</name>
        <dbReference type="ChEBI" id="CHEBI:60240"/>
    </ligand>
</feature>
<dbReference type="Gene3D" id="3.40.50.720">
    <property type="entry name" value="NAD(P)-binding Rossmann-like Domain"/>
    <property type="match status" value="1"/>
</dbReference>
<evidence type="ECO:0000256" key="2">
    <source>
        <dbReference type="ARBA" id="ARBA00008785"/>
    </source>
</evidence>
<feature type="binding site" evidence="7">
    <location>
        <position position="134"/>
    </location>
    <ligand>
        <name>a divalent metal cation</name>
        <dbReference type="ChEBI" id="CHEBI:60240"/>
    </ligand>
</feature>
<evidence type="ECO:0000256" key="1">
    <source>
        <dbReference type="ARBA" id="ARBA00001936"/>
    </source>
</evidence>
<keyword evidence="3 7" id="KW-0479">Metal-binding</keyword>
<feature type="domain" description="Malic enzyme NAD-binding" evidence="8">
    <location>
        <begin position="161"/>
        <end position="384"/>
    </location>
</feature>
<dbReference type="FunFam" id="3.40.50.10380:FF:000003">
    <property type="entry name" value="NADP-dependent malic enzyme"/>
    <property type="match status" value="1"/>
</dbReference>
<dbReference type="SMART" id="SM01274">
    <property type="entry name" value="malic"/>
    <property type="match status" value="1"/>
</dbReference>
<dbReference type="GO" id="GO:0016616">
    <property type="term" value="F:oxidoreductase activity, acting on the CH-OH group of donors, NAD or NADP as acceptor"/>
    <property type="evidence" value="ECO:0007669"/>
    <property type="project" value="InterPro"/>
</dbReference>
<accession>A0A1G9REY5</accession>
<dbReference type="EMBL" id="FNHQ01000003">
    <property type="protein sequence ID" value="SDM21773.1"/>
    <property type="molecule type" value="Genomic_DNA"/>
</dbReference>
<dbReference type="Pfam" id="PF00390">
    <property type="entry name" value="malic"/>
    <property type="match status" value="1"/>
</dbReference>
<evidence type="ECO:0000313" key="11">
    <source>
        <dbReference type="Proteomes" id="UP000199309"/>
    </source>
</evidence>
<keyword evidence="11" id="KW-1185">Reference proteome</keyword>
<sequence>MHNNDDEALMLHKRLAGKLNIGSKVAANSKKSLSLLYTPGVAAPCLKIAEDEARSYEYTGRGNYVAVVTDGSAVLGLGNIGPQAGMPVMEGKCLLFSEFSGINAVPLCIGTQNVEEIIRFVQLLEPSFGGINLEDISGPRCFEIERRLRETMHIPVFHDDQHGTAIIVLAGIINALQFVNKPAASAKVVINGGGAAGLSIANLLLEYGIKDIIICDIHGALCEGDADSNPAQEKMAEKTNIRHEHGDLAHILKDKDVFIGVSKGGIVSPAMIQSMADNAICFAMANPIPEIYPQEAKAAGARVVGSGRSDFPNQVNNVLVFPGVFRGALDCRAADISEKMKLAAAKAIAAVAEKDGLREEYILPDAFDSRVTINVAAAVAEAATQEGIAGMPMTFAEEVEKAKSFMKK</sequence>
<dbReference type="InterPro" id="IPR051674">
    <property type="entry name" value="Malate_Decarboxylase"/>
</dbReference>
<comment type="cofactor">
    <cofactor evidence="7">
        <name>Mg(2+)</name>
        <dbReference type="ChEBI" id="CHEBI:18420"/>
    </cofactor>
    <cofactor evidence="7">
        <name>Mn(2+)</name>
        <dbReference type="ChEBI" id="CHEBI:29035"/>
    </cofactor>
    <text evidence="7">Divalent metal cations. Prefers magnesium or manganese.</text>
</comment>
<dbReference type="PIRSF" id="PIRSF000106">
    <property type="entry name" value="ME"/>
    <property type="match status" value="1"/>
</dbReference>
<evidence type="ECO:0000256" key="5">
    <source>
        <dbReference type="PIRSR" id="PIRSR000106-1"/>
    </source>
</evidence>
<evidence type="ECO:0000313" key="10">
    <source>
        <dbReference type="EMBL" id="SDM21773.1"/>
    </source>
</evidence>
<proteinExistence type="inferred from homology"/>
<evidence type="ECO:0000256" key="6">
    <source>
        <dbReference type="PIRSR" id="PIRSR000106-2"/>
    </source>
</evidence>
<dbReference type="PROSITE" id="PS00331">
    <property type="entry name" value="MALIC_ENZYMES"/>
    <property type="match status" value="1"/>
</dbReference>
<dbReference type="AlphaFoldDB" id="A0A1G9REY5"/>
<feature type="binding site" evidence="6">
    <location>
        <position position="316"/>
    </location>
    <ligand>
        <name>(S)-malate</name>
        <dbReference type="ChEBI" id="CHEBI:15589"/>
    </ligand>
</feature>
<feature type="binding site" evidence="7">
    <location>
        <position position="160"/>
    </location>
    <ligand>
        <name>a divalent metal cation</name>
        <dbReference type="ChEBI" id="CHEBI:60240"/>
    </ligand>
</feature>
<dbReference type="GO" id="GO:0046872">
    <property type="term" value="F:metal ion binding"/>
    <property type="evidence" value="ECO:0007669"/>
    <property type="project" value="UniProtKB-KW"/>
</dbReference>
<dbReference type="InterPro" id="IPR012302">
    <property type="entry name" value="Malic_NAD-bd"/>
</dbReference>
<dbReference type="STRING" id="349095.SAMN05660299_00440"/>
<dbReference type="Proteomes" id="UP000199309">
    <property type="component" value="Unassembled WGS sequence"/>
</dbReference>
<name>A0A1G9REY5_9FIRM</name>
<feature type="binding site" evidence="6">
    <location>
        <position position="286"/>
    </location>
    <ligand>
        <name>(S)-malate</name>
        <dbReference type="ChEBI" id="CHEBI:15589"/>
    </ligand>
</feature>
<feature type="active site" description="Proton acceptor" evidence="5">
    <location>
        <position position="92"/>
    </location>
</feature>
<feature type="active site" description="Proton donor" evidence="5">
    <location>
        <position position="37"/>
    </location>
</feature>
<protein>
    <submittedName>
        <fullName evidence="10">Malate dehydrogenase (Oxaloacetate-decarboxylating)</fullName>
    </submittedName>
</protein>
<dbReference type="PANTHER" id="PTHR43237:SF4">
    <property type="entry name" value="NADP-DEPENDENT MALIC ENZYME"/>
    <property type="match status" value="1"/>
</dbReference>
<dbReference type="InterPro" id="IPR012301">
    <property type="entry name" value="Malic_N_dom"/>
</dbReference>
<organism evidence="10 11">
    <name type="scientific">Megasphaera paucivorans</name>
    <dbReference type="NCBI Taxonomy" id="349095"/>
    <lineage>
        <taxon>Bacteria</taxon>
        <taxon>Bacillati</taxon>
        <taxon>Bacillota</taxon>
        <taxon>Negativicutes</taxon>
        <taxon>Veillonellales</taxon>
        <taxon>Veillonellaceae</taxon>
        <taxon>Megasphaera</taxon>
    </lineage>
</organism>
<evidence type="ECO:0000256" key="7">
    <source>
        <dbReference type="PIRSR" id="PIRSR000106-3"/>
    </source>
</evidence>
<comment type="similarity">
    <text evidence="2">Belongs to the malic enzymes family.</text>
</comment>
<dbReference type="Pfam" id="PF03949">
    <property type="entry name" value="Malic_M"/>
    <property type="match status" value="1"/>
</dbReference>
<comment type="cofactor">
    <cofactor evidence="1">
        <name>Mn(2+)</name>
        <dbReference type="ChEBI" id="CHEBI:29035"/>
    </cofactor>
</comment>
<evidence type="ECO:0000259" key="8">
    <source>
        <dbReference type="SMART" id="SM00919"/>
    </source>
</evidence>
<evidence type="ECO:0000256" key="4">
    <source>
        <dbReference type="ARBA" id="ARBA00023002"/>
    </source>
</evidence>
<dbReference type="SMART" id="SM00919">
    <property type="entry name" value="Malic_M"/>
    <property type="match status" value="1"/>
</dbReference>
<dbReference type="InterPro" id="IPR036291">
    <property type="entry name" value="NAD(P)-bd_dom_sf"/>
</dbReference>
<gene>
    <name evidence="10" type="ORF">SAMN05660299_00440</name>
</gene>
<dbReference type="InterPro" id="IPR046346">
    <property type="entry name" value="Aminoacid_DH-like_N_sf"/>
</dbReference>
<dbReference type="SUPFAM" id="SSF53223">
    <property type="entry name" value="Aminoacid dehydrogenase-like, N-terminal domain"/>
    <property type="match status" value="1"/>
</dbReference>
<dbReference type="SUPFAM" id="SSF51735">
    <property type="entry name" value="NAD(P)-binding Rossmann-fold domains"/>
    <property type="match status" value="1"/>
</dbReference>
<dbReference type="PANTHER" id="PTHR43237">
    <property type="entry name" value="NADP-DEPENDENT MALIC ENZYME"/>
    <property type="match status" value="1"/>
</dbReference>